<name>A0A267F8J2_9PLAT</name>
<evidence type="ECO:0000313" key="7">
    <source>
        <dbReference type="EMBL" id="PAA69534.1"/>
    </source>
</evidence>
<dbReference type="Pfam" id="PF04930">
    <property type="entry name" value="FUN14"/>
    <property type="match status" value="1"/>
</dbReference>
<protein>
    <recommendedName>
        <fullName evidence="9">FUN14 domain-containing protein</fullName>
    </recommendedName>
</protein>
<dbReference type="OrthoDB" id="163794at2759"/>
<dbReference type="PANTHER" id="PTHR21346">
    <property type="entry name" value="FUN14 DOMAIN CONTAINING"/>
    <property type="match status" value="1"/>
</dbReference>
<evidence type="ECO:0000256" key="4">
    <source>
        <dbReference type="ARBA" id="ARBA00022989"/>
    </source>
</evidence>
<feature type="compositionally biased region" description="Gly residues" evidence="6">
    <location>
        <begin position="24"/>
        <end position="36"/>
    </location>
</feature>
<comment type="caution">
    <text evidence="7">The sequence shown here is derived from an EMBL/GenBank/DDBJ whole genome shotgun (WGS) entry which is preliminary data.</text>
</comment>
<keyword evidence="8" id="KW-1185">Reference proteome</keyword>
<dbReference type="GO" id="GO:0000422">
    <property type="term" value="P:autophagy of mitochondrion"/>
    <property type="evidence" value="ECO:0007669"/>
    <property type="project" value="TreeGrafter"/>
</dbReference>
<sequence length="168" mass="16330">HSGQEAADPADELLSPPSASDSAGGSGSSDGSGGVGSQLATAAAEASRRLADATPGQQAMIGGAGGCLTGYLVGRVGRTAALVLGGGIICLQIAQQRGVVTVNWTRLNQLGRQFVQEAEVAAAAGAMGGGGARGGGGLLDRARHFLAGPNACFGTTFVGGFFIGLAFA</sequence>
<evidence type="ECO:0000256" key="2">
    <source>
        <dbReference type="ARBA" id="ARBA00009160"/>
    </source>
</evidence>
<dbReference type="STRING" id="282301.A0A267F8J2"/>
<dbReference type="EMBL" id="NIVC01001313">
    <property type="protein sequence ID" value="PAA69534.1"/>
    <property type="molecule type" value="Genomic_DNA"/>
</dbReference>
<evidence type="ECO:0000256" key="5">
    <source>
        <dbReference type="ARBA" id="ARBA00023136"/>
    </source>
</evidence>
<evidence type="ECO:0000313" key="8">
    <source>
        <dbReference type="Proteomes" id="UP000215902"/>
    </source>
</evidence>
<feature type="region of interest" description="Disordered" evidence="6">
    <location>
        <begin position="1"/>
        <end position="39"/>
    </location>
</feature>
<dbReference type="AlphaFoldDB" id="A0A267F8J2"/>
<evidence type="ECO:0000256" key="3">
    <source>
        <dbReference type="ARBA" id="ARBA00022692"/>
    </source>
</evidence>
<reference evidence="7 8" key="1">
    <citation type="submission" date="2017-06" db="EMBL/GenBank/DDBJ databases">
        <title>A platform for efficient transgenesis in Macrostomum lignano, a flatworm model organism for stem cell research.</title>
        <authorList>
            <person name="Berezikov E."/>
        </authorList>
    </citation>
    <scope>NUCLEOTIDE SEQUENCE [LARGE SCALE GENOMIC DNA]</scope>
    <source>
        <strain evidence="7">DV1</strain>
        <tissue evidence="7">Whole organism</tissue>
    </source>
</reference>
<comment type="subcellular location">
    <subcellularLocation>
        <location evidence="1">Mitochondrion outer membrane</location>
        <topology evidence="1">Multi-pass membrane protein</topology>
    </subcellularLocation>
</comment>
<evidence type="ECO:0000256" key="6">
    <source>
        <dbReference type="SAM" id="MobiDB-lite"/>
    </source>
</evidence>
<feature type="non-terminal residue" evidence="7">
    <location>
        <position position="1"/>
    </location>
</feature>
<gene>
    <name evidence="7" type="ORF">BOX15_Mlig034493g2</name>
</gene>
<dbReference type="GO" id="GO:0005741">
    <property type="term" value="C:mitochondrial outer membrane"/>
    <property type="evidence" value="ECO:0007669"/>
    <property type="project" value="UniProtKB-SubCell"/>
</dbReference>
<accession>A0A267F8J2</accession>
<proteinExistence type="inferred from homology"/>
<organism evidence="7 8">
    <name type="scientific">Macrostomum lignano</name>
    <dbReference type="NCBI Taxonomy" id="282301"/>
    <lineage>
        <taxon>Eukaryota</taxon>
        <taxon>Metazoa</taxon>
        <taxon>Spiralia</taxon>
        <taxon>Lophotrochozoa</taxon>
        <taxon>Platyhelminthes</taxon>
        <taxon>Rhabditophora</taxon>
        <taxon>Macrostomorpha</taxon>
        <taxon>Macrostomida</taxon>
        <taxon>Macrostomidae</taxon>
        <taxon>Macrostomum</taxon>
    </lineage>
</organism>
<keyword evidence="5" id="KW-0472">Membrane</keyword>
<comment type="similarity">
    <text evidence="2">Belongs to the FUN14 family.</text>
</comment>
<dbReference type="Proteomes" id="UP000215902">
    <property type="component" value="Unassembled WGS sequence"/>
</dbReference>
<dbReference type="PANTHER" id="PTHR21346:SF0">
    <property type="entry name" value="RE45833P"/>
    <property type="match status" value="1"/>
</dbReference>
<keyword evidence="3" id="KW-0812">Transmembrane</keyword>
<evidence type="ECO:0008006" key="9">
    <source>
        <dbReference type="Google" id="ProtNLM"/>
    </source>
</evidence>
<keyword evidence="4" id="KW-1133">Transmembrane helix</keyword>
<dbReference type="InterPro" id="IPR007014">
    <property type="entry name" value="FUN14"/>
</dbReference>
<evidence type="ECO:0000256" key="1">
    <source>
        <dbReference type="ARBA" id="ARBA00004374"/>
    </source>
</evidence>